<gene>
    <name evidence="2" type="ORF">GCM10010844_13360</name>
</gene>
<organism evidence="2 3">
    <name type="scientific">Deinococcus radiotolerans</name>
    <dbReference type="NCBI Taxonomy" id="1309407"/>
    <lineage>
        <taxon>Bacteria</taxon>
        <taxon>Thermotogati</taxon>
        <taxon>Deinococcota</taxon>
        <taxon>Deinococci</taxon>
        <taxon>Deinococcales</taxon>
        <taxon>Deinococcaceae</taxon>
        <taxon>Deinococcus</taxon>
    </lineage>
</organism>
<feature type="region of interest" description="Disordered" evidence="1">
    <location>
        <begin position="1"/>
        <end position="21"/>
    </location>
</feature>
<evidence type="ECO:0000313" key="3">
    <source>
        <dbReference type="Proteomes" id="UP000604341"/>
    </source>
</evidence>
<comment type="caution">
    <text evidence="2">The sequence shown here is derived from an EMBL/GenBank/DDBJ whole genome shotgun (WGS) entry which is preliminary data.</text>
</comment>
<evidence type="ECO:0000256" key="1">
    <source>
        <dbReference type="SAM" id="MobiDB-lite"/>
    </source>
</evidence>
<accession>A0ABQ2FIU5</accession>
<keyword evidence="3" id="KW-1185">Reference proteome</keyword>
<proteinExistence type="predicted"/>
<dbReference type="EMBL" id="BMPE01000002">
    <property type="protein sequence ID" value="GGK96292.1"/>
    <property type="molecule type" value="Genomic_DNA"/>
</dbReference>
<name>A0ABQ2FIU5_9DEIO</name>
<reference evidence="3" key="1">
    <citation type="journal article" date="2019" name="Int. J. Syst. Evol. Microbiol.">
        <title>The Global Catalogue of Microorganisms (GCM) 10K type strain sequencing project: providing services to taxonomists for standard genome sequencing and annotation.</title>
        <authorList>
            <consortium name="The Broad Institute Genomics Platform"/>
            <consortium name="The Broad Institute Genome Sequencing Center for Infectious Disease"/>
            <person name="Wu L."/>
            <person name="Ma J."/>
        </authorList>
    </citation>
    <scope>NUCLEOTIDE SEQUENCE [LARGE SCALE GENOMIC DNA]</scope>
    <source>
        <strain evidence="3">JCM 19173</strain>
    </source>
</reference>
<dbReference type="Proteomes" id="UP000604341">
    <property type="component" value="Unassembled WGS sequence"/>
</dbReference>
<evidence type="ECO:0000313" key="2">
    <source>
        <dbReference type="EMBL" id="GGK96292.1"/>
    </source>
</evidence>
<sequence length="72" mass="7777">MRLAAGGPTPQPPTPERQGEQALALGKSFDWRGVFVSGADVSGFDAILRPPRWPARCAHDGRWWSAFGGRAT</sequence>
<protein>
    <submittedName>
        <fullName evidence="2">Uncharacterized protein</fullName>
    </submittedName>
</protein>